<dbReference type="InterPro" id="IPR051309">
    <property type="entry name" value="ABCF_ATPase"/>
</dbReference>
<dbReference type="eggNOG" id="COG0488">
    <property type="taxonomic scope" value="Bacteria"/>
</dbReference>
<proteinExistence type="predicted"/>
<dbReference type="SUPFAM" id="SSF52540">
    <property type="entry name" value="P-loop containing nucleoside triphosphate hydrolases"/>
    <property type="match status" value="2"/>
</dbReference>
<keyword evidence="1" id="KW-0547">Nucleotide-binding</keyword>
<protein>
    <recommendedName>
        <fullName evidence="3">ABC transporter domain-containing protein</fullName>
    </recommendedName>
</protein>
<dbReference type="FunFam" id="3.40.50.300:FF:000011">
    <property type="entry name" value="Putative ABC transporter ATP-binding component"/>
    <property type="match status" value="1"/>
</dbReference>
<dbReference type="KEGG" id="lsn:LSA_03130"/>
<evidence type="ECO:0000259" key="3">
    <source>
        <dbReference type="PROSITE" id="PS50893"/>
    </source>
</evidence>
<dbReference type="AlphaFoldDB" id="G2KTF2"/>
<accession>G2KTF2</accession>
<dbReference type="Proteomes" id="UP000001285">
    <property type="component" value="Chromosome"/>
</dbReference>
<dbReference type="CDD" id="cd03221">
    <property type="entry name" value="ABCF_EF-3"/>
    <property type="match status" value="2"/>
</dbReference>
<dbReference type="InterPro" id="IPR017871">
    <property type="entry name" value="ABC_transporter-like_CS"/>
</dbReference>
<dbReference type="PROSITE" id="PS50893">
    <property type="entry name" value="ABC_TRANSPORTER_2"/>
    <property type="match status" value="1"/>
</dbReference>
<feature type="domain" description="ABC transporter" evidence="3">
    <location>
        <begin position="27"/>
        <end position="279"/>
    </location>
</feature>
<dbReference type="Pfam" id="PF12848">
    <property type="entry name" value="ABC_tran_Xtn"/>
    <property type="match status" value="1"/>
</dbReference>
<evidence type="ECO:0000313" key="5">
    <source>
        <dbReference type="Proteomes" id="UP000001285"/>
    </source>
</evidence>
<dbReference type="EMBL" id="CP002461">
    <property type="protein sequence ID" value="AEN98768.1"/>
    <property type="molecule type" value="Genomic_DNA"/>
</dbReference>
<evidence type="ECO:0000256" key="2">
    <source>
        <dbReference type="ARBA" id="ARBA00022840"/>
    </source>
</evidence>
<dbReference type="SMART" id="SM00382">
    <property type="entry name" value="AAA"/>
    <property type="match status" value="2"/>
</dbReference>
<dbReference type="InterPro" id="IPR003439">
    <property type="entry name" value="ABC_transporter-like_ATP-bd"/>
</dbReference>
<dbReference type="STRING" id="714313.LSA_03130"/>
<dbReference type="PANTHER" id="PTHR42855:SF2">
    <property type="entry name" value="DRUG RESISTANCE ABC TRANSPORTER,ATP-BINDING PROTEIN"/>
    <property type="match status" value="1"/>
</dbReference>
<keyword evidence="2" id="KW-0067">ATP-binding</keyword>
<reference evidence="4 5" key="1">
    <citation type="journal article" date="2011" name="Microb. Cell Fact.">
        <title>Genomic analysis reveals Lactobacillus sanfranciscensis as stable element in traditional sourdoughs.</title>
        <authorList>
            <person name="Vogel R.F."/>
            <person name="Pavlovic M."/>
            <person name="Ehrmann M.A."/>
            <person name="Wiezer A."/>
            <person name="Liesegang H."/>
            <person name="Offschanka S."/>
            <person name="Voget S."/>
            <person name="Angelov A."/>
            <person name="Bocker G."/>
            <person name="Liebl W."/>
        </authorList>
    </citation>
    <scope>NUCLEOTIDE SEQUENCE [LARGE SCALE GENOMIC DNA]</scope>
    <source>
        <strain evidence="4 5">TMW 1.1304</strain>
    </source>
</reference>
<dbReference type="HOGENOM" id="CLU_000604_36_0_9"/>
<dbReference type="Gene3D" id="3.40.50.300">
    <property type="entry name" value="P-loop containing nucleotide triphosphate hydrolases"/>
    <property type="match status" value="2"/>
</dbReference>
<sequence>MNCKSCGDMLLYYLVIERFKGEQMALLEVSDLSMSFADKKLYSDASFQLNKGEHMGIVGQNGVGKSTLINILIGKELPVTGSINWQKGTTIGYLDQYVDIPSGMTLIDFLHTAFAELYDLNEQMTNLYEEYATTMDDTLLERAGRISAQLEAKNFYDVETQIEQVITGLGLDDIGRDHEISQMSGGQRSKIILAKLILENPDVLLLDEPTNYLDTTHINWLEDYLNNFDGAFIVISHDYDFLEPVTNCIINVAFGKITKYRGDFKSAMRQRAEKEMTQQREFEKQQVAIEKAKKFIQKNKAGSHSNMAKSREKMLDRMDVIEPPKSNVKANFSFPYDETGSQNALVVKDLSVGYEKPLLSPVTFSVDTDQKVGLQGFNGVGKSTLIKSILKIIPALGGTAEFSPSAKINYFSQDLVWEDKTETPMQIIQDKYPKLTQKEIRTKLARSGMNASNAFKEIGKLSGGEQVKVKLTLMEFVPSNFLILDEPSNHLDDETKASLKKAINDFPGNAIVVSHEASFYDGLVDKKIDVEKLSLKEDE</sequence>
<dbReference type="PANTHER" id="PTHR42855">
    <property type="entry name" value="ABC TRANSPORTER ATP-BINDING SUBUNIT"/>
    <property type="match status" value="1"/>
</dbReference>
<dbReference type="InterPro" id="IPR027417">
    <property type="entry name" value="P-loop_NTPase"/>
</dbReference>
<evidence type="ECO:0000256" key="1">
    <source>
        <dbReference type="ARBA" id="ARBA00022741"/>
    </source>
</evidence>
<dbReference type="GO" id="GO:0016887">
    <property type="term" value="F:ATP hydrolysis activity"/>
    <property type="evidence" value="ECO:0007669"/>
    <property type="project" value="InterPro"/>
</dbReference>
<name>G2KTF2_FRUST</name>
<dbReference type="GO" id="GO:0005524">
    <property type="term" value="F:ATP binding"/>
    <property type="evidence" value="ECO:0007669"/>
    <property type="project" value="UniProtKB-KW"/>
</dbReference>
<gene>
    <name evidence="4" type="ordered locus">LSA_03130</name>
</gene>
<dbReference type="InterPro" id="IPR003593">
    <property type="entry name" value="AAA+_ATPase"/>
</dbReference>
<organism evidence="4 5">
    <name type="scientific">Fructilactobacillus sanfranciscensis (strain TMW 1.1304)</name>
    <name type="common">Lactobacillus sanfranciscensis</name>
    <dbReference type="NCBI Taxonomy" id="714313"/>
    <lineage>
        <taxon>Bacteria</taxon>
        <taxon>Bacillati</taxon>
        <taxon>Bacillota</taxon>
        <taxon>Bacilli</taxon>
        <taxon>Lactobacillales</taxon>
        <taxon>Lactobacillaceae</taxon>
        <taxon>Fructilactobacillus</taxon>
    </lineage>
</organism>
<evidence type="ECO:0000313" key="4">
    <source>
        <dbReference type="EMBL" id="AEN98768.1"/>
    </source>
</evidence>
<dbReference type="InterPro" id="IPR032781">
    <property type="entry name" value="ABC_tran_Xtn"/>
</dbReference>
<keyword evidence="5" id="KW-1185">Reference proteome</keyword>
<dbReference type="PROSITE" id="PS00211">
    <property type="entry name" value="ABC_TRANSPORTER_1"/>
    <property type="match status" value="1"/>
</dbReference>
<dbReference type="Pfam" id="PF00005">
    <property type="entry name" value="ABC_tran"/>
    <property type="match status" value="2"/>
</dbReference>